<evidence type="ECO:0000256" key="1">
    <source>
        <dbReference type="SAM" id="MobiDB-lite"/>
    </source>
</evidence>
<evidence type="ECO:0000313" key="3">
    <source>
        <dbReference type="Proteomes" id="UP000435138"/>
    </source>
</evidence>
<feature type="compositionally biased region" description="Basic and acidic residues" evidence="1">
    <location>
        <begin position="144"/>
        <end position="153"/>
    </location>
</feature>
<dbReference type="RefSeq" id="WP_153353156.1">
    <property type="nucleotide sequence ID" value="NZ_JAYKOO010000001.1"/>
</dbReference>
<gene>
    <name evidence="2" type="ORF">GAO09_06085</name>
</gene>
<feature type="compositionally biased region" description="Pro residues" evidence="1">
    <location>
        <begin position="127"/>
        <end position="143"/>
    </location>
</feature>
<proteinExistence type="predicted"/>
<reference evidence="2 3" key="1">
    <citation type="submission" date="2019-11" db="EMBL/GenBank/DDBJ databases">
        <title>Genome analysis of Rhizobacterium cereale a novel genus and species isolated from maize roots in North Spain.</title>
        <authorList>
            <person name="Menendez E."/>
            <person name="Flores-Felix J.D."/>
            <person name="Ramirez-Bahena M.-H."/>
            <person name="Igual J.M."/>
            <person name="Garcia-Fraile P."/>
            <person name="Peix A."/>
            <person name="Velazquez E."/>
        </authorList>
    </citation>
    <scope>NUCLEOTIDE SEQUENCE [LARGE SCALE GENOMIC DNA]</scope>
    <source>
        <strain evidence="2 3">RZME27</strain>
    </source>
</reference>
<dbReference type="EMBL" id="WIXI01000035">
    <property type="protein sequence ID" value="MQY45629.1"/>
    <property type="molecule type" value="Genomic_DNA"/>
</dbReference>
<comment type="caution">
    <text evidence="2">The sequence shown here is derived from an EMBL/GenBank/DDBJ whole genome shotgun (WGS) entry which is preliminary data.</text>
</comment>
<protein>
    <submittedName>
        <fullName evidence="2">Uncharacterized protein</fullName>
    </submittedName>
</protein>
<sequence>MSRYSPEDRLTIARRVAEMLGLPHMACRHRRCRREGGCWYHFQGSKQPCCLDTLNARQRAFFEEVRADTEHVASSWRVLMLPHWTSSVTEEVRELAVEIVHSLVAKANLDRYAAWRRKRALEMAPRPARPVPSPALPPVPPARSEPDWQKPDWPEMGFETAETTVPLIRVL</sequence>
<name>A0A6A8A4A2_9HYPH</name>
<evidence type="ECO:0000313" key="2">
    <source>
        <dbReference type="EMBL" id="MQY45629.1"/>
    </source>
</evidence>
<dbReference type="Proteomes" id="UP000435138">
    <property type="component" value="Unassembled WGS sequence"/>
</dbReference>
<organism evidence="2 3">
    <name type="scientific">Endobacterium cereale</name>
    <dbReference type="NCBI Taxonomy" id="2663029"/>
    <lineage>
        <taxon>Bacteria</taxon>
        <taxon>Pseudomonadati</taxon>
        <taxon>Pseudomonadota</taxon>
        <taxon>Alphaproteobacteria</taxon>
        <taxon>Hyphomicrobiales</taxon>
        <taxon>Rhizobiaceae</taxon>
        <taxon>Endobacterium</taxon>
    </lineage>
</organism>
<accession>A0A6A8A4A2</accession>
<keyword evidence="3" id="KW-1185">Reference proteome</keyword>
<dbReference type="AlphaFoldDB" id="A0A6A8A4A2"/>
<feature type="region of interest" description="Disordered" evidence="1">
    <location>
        <begin position="126"/>
        <end position="159"/>
    </location>
</feature>